<reference evidence="1" key="1">
    <citation type="submission" date="2020-10" db="EMBL/GenBank/DDBJ databases">
        <authorList>
            <person name="Gilroy R."/>
        </authorList>
    </citation>
    <scope>NUCLEOTIDE SEQUENCE</scope>
    <source>
        <strain evidence="1">ChiSxjej1B13-7958</strain>
    </source>
</reference>
<proteinExistence type="predicted"/>
<name>A0A9D1APH4_9FIRM</name>
<dbReference type="AlphaFoldDB" id="A0A9D1APH4"/>
<accession>A0A9D1APH4</accession>
<comment type="caution">
    <text evidence="1">The sequence shown here is derived from an EMBL/GenBank/DDBJ whole genome shotgun (WGS) entry which is preliminary data.</text>
</comment>
<evidence type="ECO:0000313" key="1">
    <source>
        <dbReference type="EMBL" id="HIR47795.1"/>
    </source>
</evidence>
<reference evidence="1" key="2">
    <citation type="journal article" date="2021" name="PeerJ">
        <title>Extensive microbial diversity within the chicken gut microbiome revealed by metagenomics and culture.</title>
        <authorList>
            <person name="Gilroy R."/>
            <person name="Ravi A."/>
            <person name="Getino M."/>
            <person name="Pursley I."/>
            <person name="Horton D.L."/>
            <person name="Alikhan N.F."/>
            <person name="Baker D."/>
            <person name="Gharbi K."/>
            <person name="Hall N."/>
            <person name="Watson M."/>
            <person name="Adriaenssens E.M."/>
            <person name="Foster-Nyarko E."/>
            <person name="Jarju S."/>
            <person name="Secka A."/>
            <person name="Antonio M."/>
            <person name="Oren A."/>
            <person name="Chaudhuri R.R."/>
            <person name="La Ragione R."/>
            <person name="Hildebrand F."/>
            <person name="Pallen M.J."/>
        </authorList>
    </citation>
    <scope>NUCLEOTIDE SEQUENCE</scope>
    <source>
        <strain evidence="1">ChiSxjej1B13-7958</strain>
    </source>
</reference>
<dbReference type="Proteomes" id="UP000824242">
    <property type="component" value="Unassembled WGS sequence"/>
</dbReference>
<protein>
    <submittedName>
        <fullName evidence="1">Phage tail protein</fullName>
    </submittedName>
</protein>
<gene>
    <name evidence="1" type="ORF">IAB89_09125</name>
</gene>
<sequence length="202" mass="22708">MNYTEDGQEKKTVYLEPDIEDSVRRAELLLAGVESGARDAVWAALRRAGEHGLTVGMKIVSEEYAIGQNELKRRTRTIRRVKKGASGGCEVTFGYSGHVIPLLRFDTQIGSDGRIYARVLRSNVRELISNAFAARVKGQHTGVFVRKGDRRYPIHELFGPSAVAAFYEHEETVDKMEAEVQSSFEKRIDHEITRILNGWGGR</sequence>
<dbReference type="EMBL" id="DVGZ01000100">
    <property type="protein sequence ID" value="HIR47795.1"/>
    <property type="molecule type" value="Genomic_DNA"/>
</dbReference>
<evidence type="ECO:0000313" key="2">
    <source>
        <dbReference type="Proteomes" id="UP000824242"/>
    </source>
</evidence>
<organism evidence="1 2">
    <name type="scientific">Candidatus Caccousia avicola</name>
    <dbReference type="NCBI Taxonomy" id="2840721"/>
    <lineage>
        <taxon>Bacteria</taxon>
        <taxon>Bacillati</taxon>
        <taxon>Bacillota</taxon>
        <taxon>Clostridia</taxon>
        <taxon>Eubacteriales</taxon>
        <taxon>Oscillospiraceae</taxon>
        <taxon>Oscillospiraceae incertae sedis</taxon>
        <taxon>Candidatus Caccousia</taxon>
    </lineage>
</organism>